<dbReference type="InterPro" id="IPR051396">
    <property type="entry name" value="Bact_Antivir_Def_Nuclease"/>
</dbReference>
<dbReference type="EMBL" id="QFQS01000008">
    <property type="protein sequence ID" value="PZQ95311.1"/>
    <property type="molecule type" value="Genomic_DNA"/>
</dbReference>
<dbReference type="PANTHER" id="PTHR43581:SF2">
    <property type="entry name" value="EXCINUCLEASE ATPASE SUBUNIT"/>
    <property type="match status" value="1"/>
</dbReference>
<evidence type="ECO:0000256" key="1">
    <source>
        <dbReference type="SAM" id="MobiDB-lite"/>
    </source>
</evidence>
<organism evidence="3 4">
    <name type="scientific">Cereibacter sphaeroides</name>
    <name type="common">Rhodobacter sphaeroides</name>
    <dbReference type="NCBI Taxonomy" id="1063"/>
    <lineage>
        <taxon>Bacteria</taxon>
        <taxon>Pseudomonadati</taxon>
        <taxon>Pseudomonadota</taxon>
        <taxon>Alphaproteobacteria</taxon>
        <taxon>Rhodobacterales</taxon>
        <taxon>Paracoccaceae</taxon>
        <taxon>Cereibacter</taxon>
    </lineage>
</organism>
<gene>
    <name evidence="3" type="ORF">DI533_19820</name>
</gene>
<dbReference type="SUPFAM" id="SSF52540">
    <property type="entry name" value="P-loop containing nucleoside triphosphate hydrolases"/>
    <property type="match status" value="1"/>
</dbReference>
<sequence length="442" mass="49321">MYVRSLNVSNLRAVAKARFDLVYPGRLADGPFRKGFPSWPPKLANVNVLLGINGAGKSTMLDAIALAAMSPVVAESSGFRPYALIRRVASGDPLRSASIDTEVVVHAQDVERSPKKNVDVLRGIGATLERRGDLEVLRAVQDADPLWEGMYKDQSPAFLMVGYGATRRVETNAQVDEALRSRTRVLRYERIASLFEDHYTLRPLSNWLPEWQFKNPGRYKQVITLINKLSLKHIRFTGRIESGEYLFEVGRNLVPFSAMSDGFKAFIGWIGDLLYHVCMGCPSGKRLVDNKGVVLVDEIDLHIHPEWQLTMIPVLAQALPNLQFIFTSHSPLVVGSLERANIIHVETGTNGTTKMVRPDEEIYGKTADQILRSDMFGLNSTRAPAFRAELDKLAEAATRGDRDAALDFMRQAARGSGATDAARSLERREMPSWLRRPSETEE</sequence>
<dbReference type="GO" id="GO:0005524">
    <property type="term" value="F:ATP binding"/>
    <property type="evidence" value="ECO:0007669"/>
    <property type="project" value="UniProtKB-KW"/>
</dbReference>
<feature type="compositionally biased region" description="Basic and acidic residues" evidence="1">
    <location>
        <begin position="423"/>
        <end position="442"/>
    </location>
</feature>
<reference evidence="3 4" key="1">
    <citation type="submission" date="2017-08" db="EMBL/GenBank/DDBJ databases">
        <title>Infants hospitalized years apart are colonized by the same room-sourced microbial strains.</title>
        <authorList>
            <person name="Brooks B."/>
            <person name="Olm M.R."/>
            <person name="Firek B.A."/>
            <person name="Baker R."/>
            <person name="Thomas B.C."/>
            <person name="Morowitz M.J."/>
            <person name="Banfield J.F."/>
        </authorList>
    </citation>
    <scope>NUCLEOTIDE SEQUENCE [LARGE SCALE GENOMIC DNA]</scope>
    <source>
        <strain evidence="3">S2_003_000_R2_11</strain>
    </source>
</reference>
<dbReference type="GO" id="GO:0016887">
    <property type="term" value="F:ATP hydrolysis activity"/>
    <property type="evidence" value="ECO:0007669"/>
    <property type="project" value="InterPro"/>
</dbReference>
<feature type="domain" description="ATPase AAA-type core" evidence="2">
    <location>
        <begin position="245"/>
        <end position="334"/>
    </location>
</feature>
<comment type="caution">
    <text evidence="3">The sequence shown here is derived from an EMBL/GenBank/DDBJ whole genome shotgun (WGS) entry which is preliminary data.</text>
</comment>
<dbReference type="InterPro" id="IPR027417">
    <property type="entry name" value="P-loop_NTPase"/>
</dbReference>
<evidence type="ECO:0000313" key="3">
    <source>
        <dbReference type="EMBL" id="PZQ95311.1"/>
    </source>
</evidence>
<dbReference type="AlphaFoldDB" id="A0A2W5RXI9"/>
<name>A0A2W5RXI9_CERSP</name>
<dbReference type="Gene3D" id="3.40.50.300">
    <property type="entry name" value="P-loop containing nucleotide triphosphate hydrolases"/>
    <property type="match status" value="1"/>
</dbReference>
<protein>
    <submittedName>
        <fullName evidence="3">ATP-binding protein</fullName>
    </submittedName>
</protein>
<feature type="region of interest" description="Disordered" evidence="1">
    <location>
        <begin position="412"/>
        <end position="442"/>
    </location>
</feature>
<proteinExistence type="predicted"/>
<dbReference type="Proteomes" id="UP000248975">
    <property type="component" value="Unassembled WGS sequence"/>
</dbReference>
<dbReference type="PANTHER" id="PTHR43581">
    <property type="entry name" value="ATP/GTP PHOSPHATASE"/>
    <property type="match status" value="1"/>
</dbReference>
<keyword evidence="3" id="KW-0067">ATP-binding</keyword>
<evidence type="ECO:0000313" key="4">
    <source>
        <dbReference type="Proteomes" id="UP000248975"/>
    </source>
</evidence>
<dbReference type="Pfam" id="PF13304">
    <property type="entry name" value="AAA_21"/>
    <property type="match status" value="1"/>
</dbReference>
<accession>A0A2W5RXI9</accession>
<dbReference type="InterPro" id="IPR003959">
    <property type="entry name" value="ATPase_AAA_core"/>
</dbReference>
<keyword evidence="3" id="KW-0547">Nucleotide-binding</keyword>
<evidence type="ECO:0000259" key="2">
    <source>
        <dbReference type="Pfam" id="PF13304"/>
    </source>
</evidence>